<evidence type="ECO:0000313" key="3">
    <source>
        <dbReference type="Proteomes" id="UP000610862"/>
    </source>
</evidence>
<dbReference type="InterPro" id="IPR001173">
    <property type="entry name" value="Glyco_trans_2-like"/>
</dbReference>
<reference evidence="2" key="1">
    <citation type="submission" date="2020-08" db="EMBL/GenBank/DDBJ databases">
        <title>Genome public.</title>
        <authorList>
            <person name="Liu C."/>
            <person name="Sun Q."/>
        </authorList>
    </citation>
    <scope>NUCLEOTIDE SEQUENCE</scope>
    <source>
        <strain evidence="2">NSJ-24</strain>
    </source>
</reference>
<dbReference type="InterPro" id="IPR029044">
    <property type="entry name" value="Nucleotide-diphossugar_trans"/>
</dbReference>
<dbReference type="EMBL" id="JACRTA010000002">
    <property type="protein sequence ID" value="MBC8568568.1"/>
    <property type="molecule type" value="Genomic_DNA"/>
</dbReference>
<dbReference type="Gene3D" id="3.90.550.10">
    <property type="entry name" value="Spore Coat Polysaccharide Biosynthesis Protein SpsA, Chain A"/>
    <property type="match status" value="1"/>
</dbReference>
<dbReference type="SUPFAM" id="SSF48452">
    <property type="entry name" value="TPR-like"/>
    <property type="match status" value="1"/>
</dbReference>
<dbReference type="PANTHER" id="PTHR43630">
    <property type="entry name" value="POLY-BETA-1,6-N-ACETYL-D-GLUCOSAMINE SYNTHASE"/>
    <property type="match status" value="1"/>
</dbReference>
<gene>
    <name evidence="2" type="ORF">H8692_07350</name>
</gene>
<proteinExistence type="predicted"/>
<dbReference type="SUPFAM" id="SSF53448">
    <property type="entry name" value="Nucleotide-diphospho-sugar transferases"/>
    <property type="match status" value="1"/>
</dbReference>
<dbReference type="Proteomes" id="UP000610862">
    <property type="component" value="Unassembled WGS sequence"/>
</dbReference>
<dbReference type="RefSeq" id="WP_187525357.1">
    <property type="nucleotide sequence ID" value="NZ_JACRTA010000002.1"/>
</dbReference>
<dbReference type="CDD" id="cd02511">
    <property type="entry name" value="Beta4Glucosyltransferase"/>
    <property type="match status" value="1"/>
</dbReference>
<evidence type="ECO:0000313" key="2">
    <source>
        <dbReference type="EMBL" id="MBC8568568.1"/>
    </source>
</evidence>
<dbReference type="AlphaFoldDB" id="A0A926E8V2"/>
<dbReference type="InterPro" id="IPR011990">
    <property type="entry name" value="TPR-like_helical_dom_sf"/>
</dbReference>
<dbReference type="PANTHER" id="PTHR43630:SF2">
    <property type="entry name" value="GLYCOSYLTRANSFERASE"/>
    <property type="match status" value="1"/>
</dbReference>
<evidence type="ECO:0000259" key="1">
    <source>
        <dbReference type="Pfam" id="PF00535"/>
    </source>
</evidence>
<dbReference type="Gene3D" id="1.25.40.10">
    <property type="entry name" value="Tetratricopeptide repeat domain"/>
    <property type="match status" value="1"/>
</dbReference>
<organism evidence="2 3">
    <name type="scientific">Lentihominibacter hominis</name>
    <dbReference type="NCBI Taxonomy" id="2763645"/>
    <lineage>
        <taxon>Bacteria</taxon>
        <taxon>Bacillati</taxon>
        <taxon>Bacillota</taxon>
        <taxon>Clostridia</taxon>
        <taxon>Peptostreptococcales</taxon>
        <taxon>Anaerovoracaceae</taxon>
        <taxon>Lentihominibacter</taxon>
    </lineage>
</organism>
<feature type="domain" description="Glycosyltransferase 2-like" evidence="1">
    <location>
        <begin position="5"/>
        <end position="126"/>
    </location>
</feature>
<name>A0A926E8V2_9FIRM</name>
<sequence>MIRISLCMIVKDEEAVLGRILEQMKDIADEIIIVDTGSSDSTKDIAQKYTSRVFDYEWHDDFAAARNFACSKASMDYWMWLDADDVVTSENQKKIKELKETLDPSIDVVMMKYLAGFGEDGAANFSYYRERLIKNKKGFLWEGRVHEAVTPRGKIIHSDIEIEHRKMVSADADRNLRIYQSIIAEGQSLEPRHQFYYGRELYYHGKYDEALSVFEEFLKSSEGWRENKIDACMQTALCYEKIGDSEHRLNSLLNSFKYDTPRAEVCCEIGRFFMEQKTFEIAVYWYEQALTVPDKSQEGGFEQKEYHDYIPLIQLCVCYDRLGDHYKAWQYHLRTTSLKPKADAVLKNQKYFERLFSES</sequence>
<dbReference type="Pfam" id="PF00535">
    <property type="entry name" value="Glycos_transf_2"/>
    <property type="match status" value="1"/>
</dbReference>
<protein>
    <submittedName>
        <fullName evidence="2">Glycosyltransferase family 2 protein</fullName>
    </submittedName>
</protein>
<accession>A0A926E8V2</accession>
<keyword evidence="3" id="KW-1185">Reference proteome</keyword>
<comment type="caution">
    <text evidence="2">The sequence shown here is derived from an EMBL/GenBank/DDBJ whole genome shotgun (WGS) entry which is preliminary data.</text>
</comment>